<dbReference type="AlphaFoldDB" id="A0A0G0Q897"/>
<evidence type="ECO:0008006" key="3">
    <source>
        <dbReference type="Google" id="ProtNLM"/>
    </source>
</evidence>
<evidence type="ECO:0000313" key="1">
    <source>
        <dbReference type="EMBL" id="KKQ97916.1"/>
    </source>
</evidence>
<proteinExistence type="predicted"/>
<accession>A0A0G0Q897</accession>
<comment type="caution">
    <text evidence="1">The sequence shown here is derived from an EMBL/GenBank/DDBJ whole genome shotgun (WGS) entry which is preliminary data.</text>
</comment>
<protein>
    <recommendedName>
        <fullName evidence="3">Nucleoside 2-deoxyribosyltransferase</fullName>
    </recommendedName>
</protein>
<evidence type="ECO:0000313" key="2">
    <source>
        <dbReference type="Proteomes" id="UP000034325"/>
    </source>
</evidence>
<sequence length="197" mass="23671">MKVFFGTTTLHWRDYRDYYFSIRDYLKEIGCVILQDWIDEADRFYGTPYKDRNIAKIFKTIVNAINETNVVVIEYTVPNFSSSHQINYALLKKKPTLVMRLTKDNPRFSDSYLEAIQSPHLTLRDYTKENYKEVIDDFLGIVEIGLGNQRYNIVLEKKQKYYLDWASNYYKKSRSEMIRELIDGKSDKDKNYRRYLK</sequence>
<gene>
    <name evidence="1" type="ORF">UT23_C0007G0054</name>
</gene>
<name>A0A0G0Q897_9BACT</name>
<organism evidence="1 2">
    <name type="scientific">Candidatus Woesebacteria bacterium GW2011_GWA1_39_12</name>
    <dbReference type="NCBI Taxonomy" id="1618549"/>
    <lineage>
        <taxon>Bacteria</taxon>
        <taxon>Candidatus Woeseibacteriota</taxon>
    </lineage>
</organism>
<dbReference type="Gene3D" id="3.40.50.450">
    <property type="match status" value="1"/>
</dbReference>
<dbReference type="Proteomes" id="UP000034325">
    <property type="component" value="Unassembled WGS sequence"/>
</dbReference>
<reference evidence="1 2" key="1">
    <citation type="journal article" date="2015" name="Nature">
        <title>rRNA introns, odd ribosomes, and small enigmatic genomes across a large radiation of phyla.</title>
        <authorList>
            <person name="Brown C.T."/>
            <person name="Hug L.A."/>
            <person name="Thomas B.C."/>
            <person name="Sharon I."/>
            <person name="Castelle C.J."/>
            <person name="Singh A."/>
            <person name="Wilkins M.J."/>
            <person name="Williams K.H."/>
            <person name="Banfield J.F."/>
        </authorList>
    </citation>
    <scope>NUCLEOTIDE SEQUENCE [LARGE SCALE GENOMIC DNA]</scope>
</reference>
<dbReference type="EMBL" id="LBWA01000007">
    <property type="protein sequence ID" value="KKQ97916.1"/>
    <property type="molecule type" value="Genomic_DNA"/>
</dbReference>